<dbReference type="SUPFAM" id="SSF141523">
    <property type="entry name" value="L,D-transpeptidase catalytic domain-like"/>
    <property type="match status" value="1"/>
</dbReference>
<dbReference type="Pfam" id="PF03734">
    <property type="entry name" value="YkuD"/>
    <property type="match status" value="1"/>
</dbReference>
<feature type="active site" description="Proton donor/acceptor" evidence="9">
    <location>
        <position position="270"/>
    </location>
</feature>
<evidence type="ECO:0000313" key="13">
    <source>
        <dbReference type="Proteomes" id="UP000321039"/>
    </source>
</evidence>
<evidence type="ECO:0000256" key="1">
    <source>
        <dbReference type="ARBA" id="ARBA00004752"/>
    </source>
</evidence>
<gene>
    <name evidence="12" type="ORF">FV139_05400</name>
</gene>
<keyword evidence="6 9" id="KW-0133">Cell shape</keyword>
<evidence type="ECO:0000313" key="12">
    <source>
        <dbReference type="EMBL" id="TXS95334.1"/>
    </source>
</evidence>
<feature type="region of interest" description="Disordered" evidence="10">
    <location>
        <begin position="219"/>
        <end position="247"/>
    </location>
</feature>
<dbReference type="GO" id="GO:0071972">
    <property type="term" value="F:peptidoglycan L,D-transpeptidase activity"/>
    <property type="evidence" value="ECO:0007669"/>
    <property type="project" value="TreeGrafter"/>
</dbReference>
<keyword evidence="5" id="KW-0378">Hydrolase</keyword>
<keyword evidence="4" id="KW-0808">Transferase</keyword>
<dbReference type="AlphaFoldDB" id="A0A5C9A5L9"/>
<evidence type="ECO:0000256" key="8">
    <source>
        <dbReference type="ARBA" id="ARBA00023316"/>
    </source>
</evidence>
<dbReference type="UniPathway" id="UPA00219"/>
<dbReference type="InterPro" id="IPR005490">
    <property type="entry name" value="LD_TPept_cat_dom"/>
</dbReference>
<dbReference type="Proteomes" id="UP000321039">
    <property type="component" value="Unassembled WGS sequence"/>
</dbReference>
<comment type="pathway">
    <text evidence="1 9">Cell wall biogenesis; peptidoglycan biosynthesis.</text>
</comment>
<keyword evidence="7 9" id="KW-0573">Peptidoglycan synthesis</keyword>
<sequence>MPDSRIAMASTRVNGTAGRKIGSPSIMPWRMTVRVALMAQVYRINGTAGFSVPGAPLSWVSRSKQRPGFHPASHLPAVLSMFRFTLALSLLFALPASAAIYPLPPVGDDLIGETVTVPARHEDTLLDIARLLDIGQEEILRANPDVDRWLPGEGTPVVIPSQFVLPVASYHGLVLNLPEMRLYYYPQAAEGEAPKVHTYPASIGRMDWATPLGKTRVVSKKKGPTWTPPESVRKEHAEAGDPLPRVVPPGPDNPLGDYAIYLALPSYLIHGTNKSFGVGMRVSHGCVRMLPEDIEELFPLVAANTPVHIVNQPAKAGWLDDVLYLEVHPPLEEDRDDPGLLTQAVSSAIEGARTGRWVRLDNRAIQAAIEAQTGIPVRISLD</sequence>
<dbReference type="CDD" id="cd00118">
    <property type="entry name" value="LysM"/>
    <property type="match status" value="1"/>
</dbReference>
<dbReference type="EMBL" id="VRZA01000002">
    <property type="protein sequence ID" value="TXS95334.1"/>
    <property type="molecule type" value="Genomic_DNA"/>
</dbReference>
<accession>A0A5C9A5L9</accession>
<name>A0A5C9A5L9_9GAMM</name>
<dbReference type="PANTHER" id="PTHR30582">
    <property type="entry name" value="L,D-TRANSPEPTIDASE"/>
    <property type="match status" value="1"/>
</dbReference>
<evidence type="ECO:0000256" key="5">
    <source>
        <dbReference type="ARBA" id="ARBA00022801"/>
    </source>
</evidence>
<evidence type="ECO:0000256" key="2">
    <source>
        <dbReference type="ARBA" id="ARBA00005992"/>
    </source>
</evidence>
<protein>
    <submittedName>
        <fullName evidence="12">L,D-transpeptidase family protein</fullName>
    </submittedName>
</protein>
<proteinExistence type="inferred from homology"/>
<dbReference type="GO" id="GO:0071555">
    <property type="term" value="P:cell wall organization"/>
    <property type="evidence" value="ECO:0007669"/>
    <property type="project" value="UniProtKB-UniRule"/>
</dbReference>
<dbReference type="InterPro" id="IPR050979">
    <property type="entry name" value="LD-transpeptidase"/>
</dbReference>
<organism evidence="12 13">
    <name type="scientific">Parahaliea maris</name>
    <dbReference type="NCBI Taxonomy" id="2716870"/>
    <lineage>
        <taxon>Bacteria</taxon>
        <taxon>Pseudomonadati</taxon>
        <taxon>Pseudomonadota</taxon>
        <taxon>Gammaproteobacteria</taxon>
        <taxon>Cellvibrionales</taxon>
        <taxon>Halieaceae</taxon>
        <taxon>Parahaliea</taxon>
    </lineage>
</organism>
<comment type="caution">
    <text evidence="12">The sequence shown here is derived from an EMBL/GenBank/DDBJ whole genome shotgun (WGS) entry which is preliminary data.</text>
</comment>
<dbReference type="PANTHER" id="PTHR30582:SF24">
    <property type="entry name" value="L,D-TRANSPEPTIDASE ERFK_SRFK-RELATED"/>
    <property type="match status" value="1"/>
</dbReference>
<evidence type="ECO:0000256" key="6">
    <source>
        <dbReference type="ARBA" id="ARBA00022960"/>
    </source>
</evidence>
<evidence type="ECO:0000256" key="4">
    <source>
        <dbReference type="ARBA" id="ARBA00022679"/>
    </source>
</evidence>
<reference evidence="12 13" key="1">
    <citation type="submission" date="2019-08" db="EMBL/GenBank/DDBJ databases">
        <title>Parahaliea maris sp. nov., isolated from the surface seawater.</title>
        <authorList>
            <person name="Liu Y."/>
        </authorList>
    </citation>
    <scope>NUCLEOTIDE SEQUENCE [LARGE SCALE GENOMIC DNA]</scope>
    <source>
        <strain evidence="12 13">HSLHS9</strain>
    </source>
</reference>
<keyword evidence="13" id="KW-1185">Reference proteome</keyword>
<dbReference type="GO" id="GO:0018104">
    <property type="term" value="P:peptidoglycan-protein cross-linking"/>
    <property type="evidence" value="ECO:0007669"/>
    <property type="project" value="TreeGrafter"/>
</dbReference>
<feature type="active site" description="Nucleophile" evidence="9">
    <location>
        <position position="286"/>
    </location>
</feature>
<keyword evidence="8 9" id="KW-0961">Cell wall biogenesis/degradation</keyword>
<evidence type="ECO:0000256" key="10">
    <source>
        <dbReference type="SAM" id="MobiDB-lite"/>
    </source>
</evidence>
<dbReference type="GO" id="GO:0008360">
    <property type="term" value="P:regulation of cell shape"/>
    <property type="evidence" value="ECO:0007669"/>
    <property type="project" value="UniProtKB-UniRule"/>
</dbReference>
<feature type="domain" description="L,D-TPase catalytic" evidence="11">
    <location>
        <begin position="171"/>
        <end position="310"/>
    </location>
</feature>
<dbReference type="InterPro" id="IPR018392">
    <property type="entry name" value="LysM"/>
</dbReference>
<evidence type="ECO:0000259" key="11">
    <source>
        <dbReference type="PROSITE" id="PS52029"/>
    </source>
</evidence>
<evidence type="ECO:0000256" key="9">
    <source>
        <dbReference type="PROSITE-ProRule" id="PRU01373"/>
    </source>
</evidence>
<dbReference type="Gene3D" id="2.40.440.10">
    <property type="entry name" value="L,D-transpeptidase catalytic domain-like"/>
    <property type="match status" value="1"/>
</dbReference>
<dbReference type="InterPro" id="IPR038063">
    <property type="entry name" value="Transpep_catalytic_dom"/>
</dbReference>
<dbReference type="GO" id="GO:0005576">
    <property type="term" value="C:extracellular region"/>
    <property type="evidence" value="ECO:0007669"/>
    <property type="project" value="TreeGrafter"/>
</dbReference>
<dbReference type="PROSITE" id="PS52029">
    <property type="entry name" value="LD_TPASE"/>
    <property type="match status" value="1"/>
</dbReference>
<dbReference type="GO" id="GO:0016757">
    <property type="term" value="F:glycosyltransferase activity"/>
    <property type="evidence" value="ECO:0007669"/>
    <property type="project" value="UniProtKB-KW"/>
</dbReference>
<evidence type="ECO:0000256" key="7">
    <source>
        <dbReference type="ARBA" id="ARBA00022984"/>
    </source>
</evidence>
<comment type="similarity">
    <text evidence="2">Belongs to the YkuD family.</text>
</comment>
<dbReference type="CDD" id="cd16913">
    <property type="entry name" value="YkuD_like"/>
    <property type="match status" value="1"/>
</dbReference>
<keyword evidence="3" id="KW-0328">Glycosyltransferase</keyword>
<evidence type="ECO:0000256" key="3">
    <source>
        <dbReference type="ARBA" id="ARBA00022676"/>
    </source>
</evidence>